<dbReference type="SUPFAM" id="SSF50729">
    <property type="entry name" value="PH domain-like"/>
    <property type="match status" value="1"/>
</dbReference>
<dbReference type="EMBL" id="JAWDGP010002956">
    <property type="protein sequence ID" value="KAK3778411.1"/>
    <property type="molecule type" value="Genomic_DNA"/>
</dbReference>
<protein>
    <recommendedName>
        <fullName evidence="7">Ankyrin repeat and sterile alpha motif domain-containing protein 1B</fullName>
    </recommendedName>
</protein>
<evidence type="ECO:0000259" key="4">
    <source>
        <dbReference type="PROSITE" id="PS50105"/>
    </source>
</evidence>
<dbReference type="Pfam" id="PF00536">
    <property type="entry name" value="SAM_1"/>
    <property type="match status" value="2"/>
</dbReference>
<evidence type="ECO:0008006" key="7">
    <source>
        <dbReference type="Google" id="ProtNLM"/>
    </source>
</evidence>
<dbReference type="InterPro" id="IPR006020">
    <property type="entry name" value="PTB/PI_dom"/>
</dbReference>
<keyword evidence="2" id="KW-0040">ANK repeat</keyword>
<dbReference type="Gene3D" id="1.10.150.50">
    <property type="entry name" value="Transcription Factor, Ets-1"/>
    <property type="match status" value="2"/>
</dbReference>
<dbReference type="Proteomes" id="UP001283361">
    <property type="component" value="Unassembled WGS sequence"/>
</dbReference>
<dbReference type="InterPro" id="IPR001660">
    <property type="entry name" value="SAM"/>
</dbReference>
<proteinExistence type="predicted"/>
<dbReference type="Gene3D" id="2.30.29.30">
    <property type="entry name" value="Pleckstrin-homology domain (PH domain)/Phosphotyrosine-binding domain (PTB)"/>
    <property type="match status" value="1"/>
</dbReference>
<dbReference type="SMART" id="SM00454">
    <property type="entry name" value="SAM"/>
    <property type="match status" value="2"/>
</dbReference>
<comment type="caution">
    <text evidence="5">The sequence shown here is derived from an EMBL/GenBank/DDBJ whole genome shotgun (WGS) entry which is preliminary data.</text>
</comment>
<evidence type="ECO:0000256" key="2">
    <source>
        <dbReference type="ARBA" id="ARBA00023043"/>
    </source>
</evidence>
<feature type="domain" description="SAM" evidence="4">
    <location>
        <begin position="282"/>
        <end position="348"/>
    </location>
</feature>
<dbReference type="PROSITE" id="PS50105">
    <property type="entry name" value="SAM_DOMAIN"/>
    <property type="match status" value="2"/>
</dbReference>
<dbReference type="SUPFAM" id="SSF47769">
    <property type="entry name" value="SAM/Pointed domain"/>
    <property type="match status" value="2"/>
</dbReference>
<evidence type="ECO:0000313" key="5">
    <source>
        <dbReference type="EMBL" id="KAK3778411.1"/>
    </source>
</evidence>
<gene>
    <name evidence="5" type="ORF">RRG08_014039</name>
</gene>
<dbReference type="InterPro" id="IPR033635">
    <property type="entry name" value="ANKS1/Caskin"/>
</dbReference>
<dbReference type="PANTHER" id="PTHR24174:SF1">
    <property type="entry name" value="IP14385P"/>
    <property type="match status" value="1"/>
</dbReference>
<name>A0AAE1DPK1_9GAST</name>
<evidence type="ECO:0000256" key="1">
    <source>
        <dbReference type="ARBA" id="ARBA00022737"/>
    </source>
</evidence>
<feature type="domain" description="SAM" evidence="4">
    <location>
        <begin position="359"/>
        <end position="420"/>
    </location>
</feature>
<dbReference type="SMART" id="SM00462">
    <property type="entry name" value="PTB"/>
    <property type="match status" value="1"/>
</dbReference>
<keyword evidence="1" id="KW-0677">Repeat</keyword>
<dbReference type="PROSITE" id="PS01179">
    <property type="entry name" value="PID"/>
    <property type="match status" value="1"/>
</dbReference>
<keyword evidence="6" id="KW-1185">Reference proteome</keyword>
<reference evidence="5" key="1">
    <citation type="journal article" date="2023" name="G3 (Bethesda)">
        <title>A reference genome for the long-term kleptoplast-retaining sea slug Elysia crispata morphotype clarki.</title>
        <authorList>
            <person name="Eastman K.E."/>
            <person name="Pendleton A.L."/>
            <person name="Shaikh M.A."/>
            <person name="Suttiyut T."/>
            <person name="Ogas R."/>
            <person name="Tomko P."/>
            <person name="Gavelis G."/>
            <person name="Widhalm J.R."/>
            <person name="Wisecaver J.H."/>
        </authorList>
    </citation>
    <scope>NUCLEOTIDE SEQUENCE</scope>
    <source>
        <strain evidence="5">ECLA1</strain>
    </source>
</reference>
<organism evidence="5 6">
    <name type="scientific">Elysia crispata</name>
    <name type="common">lettuce slug</name>
    <dbReference type="NCBI Taxonomy" id="231223"/>
    <lineage>
        <taxon>Eukaryota</taxon>
        <taxon>Metazoa</taxon>
        <taxon>Spiralia</taxon>
        <taxon>Lophotrochozoa</taxon>
        <taxon>Mollusca</taxon>
        <taxon>Gastropoda</taxon>
        <taxon>Heterobranchia</taxon>
        <taxon>Euthyneura</taxon>
        <taxon>Panpulmonata</taxon>
        <taxon>Sacoglossa</taxon>
        <taxon>Placobranchoidea</taxon>
        <taxon>Plakobranchidae</taxon>
        <taxon>Elysia</taxon>
    </lineage>
</organism>
<evidence type="ECO:0000259" key="3">
    <source>
        <dbReference type="PROSITE" id="PS01179"/>
    </source>
</evidence>
<evidence type="ECO:0000313" key="6">
    <source>
        <dbReference type="Proteomes" id="UP001283361"/>
    </source>
</evidence>
<dbReference type="Pfam" id="PF00640">
    <property type="entry name" value="PID"/>
    <property type="match status" value="1"/>
</dbReference>
<sequence>MKLPARSDNPCRAQWKMARRFYGPAPNLMAVSFFTDSIDVFINFYLFIARLTALDVIVQGSIRNPSLQICGAECSGSEGCAALVWILYSRYTVDSVNSHGTTPGFMVTPGQRTISVLPSVSERTHGLSDTCYWHYTPIRLTMVKHQKSTPPLIHHEQQGLLRGSVAGPPRAVSHQFEDSNVNAAALRNRKRKSTRSAFAPVMEEDKDLDSEKLFNDIDNINLDKKDGNNQDVDENVFTDDFSDDWDQIAETISSYGGRISSSGDYAFFEAQIDHLLSGKGDDKIQSVGSWLADIGLGQYENTLVANGFDDTDFLGGSILEDSDLEHIGVNSADHRRAILEAARQLPEVQTIDPDNLPATVAEWLGSLRLDYYFDTFMSHKFDSMNRVIQLWELELVTVLDITSVGHRKRILASLGEKRPDPNISPARLRFPSFGEPTKSPFDHVDLYRDYTGARSRVNDAGSDRDVGQGPLLDYDIPSNGSVGEGRGIRDDALHLRAPHLMHDTGSIKQWRHKPEILIKGCCNYTAHYLGSTLVKELKGAMSTQEGIAKLKKSSAVINKIPTIMLSISFKGVKFIDAVSKKVVCDHEIANIFCACQDGEHMNFFAYITKDKQAGLHYCHVFSVRSRCAE</sequence>
<feature type="domain" description="PID" evidence="3">
    <location>
        <begin position="522"/>
        <end position="621"/>
    </location>
</feature>
<dbReference type="PANTHER" id="PTHR24174">
    <property type="entry name" value="ANKYRIN REPEAT AND STERILE ALPHA MOTIF DOMAIN-CONTAINING PROTEIN 1"/>
    <property type="match status" value="1"/>
</dbReference>
<dbReference type="AlphaFoldDB" id="A0AAE1DPK1"/>
<dbReference type="GO" id="GO:0005829">
    <property type="term" value="C:cytosol"/>
    <property type="evidence" value="ECO:0007669"/>
    <property type="project" value="TreeGrafter"/>
</dbReference>
<dbReference type="InterPro" id="IPR011993">
    <property type="entry name" value="PH-like_dom_sf"/>
</dbReference>
<accession>A0AAE1DPK1</accession>
<dbReference type="InterPro" id="IPR013761">
    <property type="entry name" value="SAM/pointed_sf"/>
</dbReference>